<evidence type="ECO:0000256" key="9">
    <source>
        <dbReference type="SAM" id="Coils"/>
    </source>
</evidence>
<dbReference type="GO" id="GO:0000155">
    <property type="term" value="F:phosphorelay sensor kinase activity"/>
    <property type="evidence" value="ECO:0007669"/>
    <property type="project" value="InterPro"/>
</dbReference>
<dbReference type="GO" id="GO:0046983">
    <property type="term" value="F:protein dimerization activity"/>
    <property type="evidence" value="ECO:0007669"/>
    <property type="project" value="InterPro"/>
</dbReference>
<evidence type="ECO:0000256" key="6">
    <source>
        <dbReference type="ARBA" id="ARBA00022777"/>
    </source>
</evidence>
<keyword evidence="4" id="KW-0808">Transferase</keyword>
<evidence type="ECO:0000256" key="1">
    <source>
        <dbReference type="ARBA" id="ARBA00000085"/>
    </source>
</evidence>
<organism evidence="14 15">
    <name type="scientific">Nocardiopsis alba</name>
    <dbReference type="NCBI Taxonomy" id="53437"/>
    <lineage>
        <taxon>Bacteria</taxon>
        <taxon>Bacillati</taxon>
        <taxon>Actinomycetota</taxon>
        <taxon>Actinomycetes</taxon>
        <taxon>Streptosporangiales</taxon>
        <taxon>Nocardiopsidaceae</taxon>
        <taxon>Nocardiopsis</taxon>
    </lineage>
</organism>
<dbReference type="InterPro" id="IPR050482">
    <property type="entry name" value="Sensor_HK_TwoCompSys"/>
</dbReference>
<dbReference type="Proteomes" id="UP000467124">
    <property type="component" value="Unassembled WGS sequence"/>
</dbReference>
<dbReference type="AlphaFoldDB" id="A0A7K2ILZ8"/>
<evidence type="ECO:0000256" key="10">
    <source>
        <dbReference type="SAM" id="MobiDB-lite"/>
    </source>
</evidence>
<dbReference type="EMBL" id="WWHY01000001">
    <property type="protein sequence ID" value="MYR30896.1"/>
    <property type="molecule type" value="Genomic_DNA"/>
</dbReference>
<gene>
    <name evidence="14" type="ORF">GTW20_01090</name>
</gene>
<dbReference type="CDD" id="cd16917">
    <property type="entry name" value="HATPase_UhpB-NarQ-NarX-like"/>
    <property type="match status" value="1"/>
</dbReference>
<dbReference type="InterPro" id="IPR003594">
    <property type="entry name" value="HATPase_dom"/>
</dbReference>
<dbReference type="RefSeq" id="WP_161110045.1">
    <property type="nucleotide sequence ID" value="NZ_JBHYPC010000003.1"/>
</dbReference>
<keyword evidence="11" id="KW-1133">Transmembrane helix</keyword>
<evidence type="ECO:0000256" key="11">
    <source>
        <dbReference type="SAM" id="Phobius"/>
    </source>
</evidence>
<evidence type="ECO:0000313" key="15">
    <source>
        <dbReference type="Proteomes" id="UP000467124"/>
    </source>
</evidence>
<dbReference type="PANTHER" id="PTHR24421:SF10">
    <property type="entry name" value="NITRATE_NITRITE SENSOR PROTEIN NARQ"/>
    <property type="match status" value="1"/>
</dbReference>
<feature type="region of interest" description="Disordered" evidence="10">
    <location>
        <begin position="415"/>
        <end position="445"/>
    </location>
</feature>
<feature type="transmembrane region" description="Helical" evidence="11">
    <location>
        <begin position="159"/>
        <end position="186"/>
    </location>
</feature>
<evidence type="ECO:0000259" key="12">
    <source>
        <dbReference type="Pfam" id="PF02518"/>
    </source>
</evidence>
<dbReference type="GO" id="GO:0005524">
    <property type="term" value="F:ATP binding"/>
    <property type="evidence" value="ECO:0007669"/>
    <property type="project" value="UniProtKB-KW"/>
</dbReference>
<dbReference type="Pfam" id="PF07730">
    <property type="entry name" value="HisKA_3"/>
    <property type="match status" value="1"/>
</dbReference>
<keyword evidence="5" id="KW-0547">Nucleotide-binding</keyword>
<reference evidence="14 15" key="1">
    <citation type="journal article" date="2019" name="Nat. Commun.">
        <title>The antimicrobial potential of Streptomyces from insect microbiomes.</title>
        <authorList>
            <person name="Chevrette M.G."/>
            <person name="Carlson C.M."/>
            <person name="Ortega H.E."/>
            <person name="Thomas C."/>
            <person name="Ananiev G.E."/>
            <person name="Barns K.J."/>
            <person name="Book A.J."/>
            <person name="Cagnazzo J."/>
            <person name="Carlos C."/>
            <person name="Flanigan W."/>
            <person name="Grubbs K.J."/>
            <person name="Horn H.A."/>
            <person name="Hoffmann F.M."/>
            <person name="Klassen J.L."/>
            <person name="Knack J.J."/>
            <person name="Lewin G.R."/>
            <person name="McDonald B.R."/>
            <person name="Muller L."/>
            <person name="Melo W.G.P."/>
            <person name="Pinto-Tomas A.A."/>
            <person name="Schmitz A."/>
            <person name="Wendt-Pienkowski E."/>
            <person name="Wildman S."/>
            <person name="Zhao M."/>
            <person name="Zhang F."/>
            <person name="Bugni T.S."/>
            <person name="Andes D.R."/>
            <person name="Pupo M.T."/>
            <person name="Currie C.R."/>
        </authorList>
    </citation>
    <scope>NUCLEOTIDE SEQUENCE [LARGE SCALE GENOMIC DNA]</scope>
    <source>
        <strain evidence="14 15">SID5840</strain>
    </source>
</reference>
<feature type="transmembrane region" description="Helical" evidence="11">
    <location>
        <begin position="111"/>
        <end position="139"/>
    </location>
</feature>
<evidence type="ECO:0000259" key="13">
    <source>
        <dbReference type="Pfam" id="PF07730"/>
    </source>
</evidence>
<evidence type="ECO:0000256" key="8">
    <source>
        <dbReference type="ARBA" id="ARBA00023012"/>
    </source>
</evidence>
<dbReference type="Gene3D" id="3.30.565.10">
    <property type="entry name" value="Histidine kinase-like ATPase, C-terminal domain"/>
    <property type="match status" value="1"/>
</dbReference>
<dbReference type="InterPro" id="IPR011712">
    <property type="entry name" value="Sig_transdc_His_kin_sub3_dim/P"/>
</dbReference>
<keyword evidence="3" id="KW-0597">Phosphoprotein</keyword>
<evidence type="ECO:0000256" key="2">
    <source>
        <dbReference type="ARBA" id="ARBA00012438"/>
    </source>
</evidence>
<evidence type="ECO:0000256" key="5">
    <source>
        <dbReference type="ARBA" id="ARBA00022741"/>
    </source>
</evidence>
<name>A0A7K2ILZ8_9ACTN</name>
<dbReference type="Gene3D" id="1.20.5.1930">
    <property type="match status" value="1"/>
</dbReference>
<accession>A0A7K2ILZ8</accession>
<evidence type="ECO:0000256" key="7">
    <source>
        <dbReference type="ARBA" id="ARBA00022840"/>
    </source>
</evidence>
<keyword evidence="9" id="KW-0175">Coiled coil</keyword>
<dbReference type="PANTHER" id="PTHR24421">
    <property type="entry name" value="NITRATE/NITRITE SENSOR PROTEIN NARX-RELATED"/>
    <property type="match status" value="1"/>
</dbReference>
<keyword evidence="8" id="KW-0902">Two-component regulatory system</keyword>
<evidence type="ECO:0000256" key="4">
    <source>
        <dbReference type="ARBA" id="ARBA00022679"/>
    </source>
</evidence>
<keyword evidence="6 14" id="KW-0418">Kinase</keyword>
<dbReference type="Pfam" id="PF02518">
    <property type="entry name" value="HATPase_c"/>
    <property type="match status" value="1"/>
</dbReference>
<keyword evidence="11" id="KW-0812">Transmembrane</keyword>
<feature type="domain" description="Signal transduction histidine kinase subgroup 3 dimerisation and phosphoacceptor" evidence="13">
    <location>
        <begin position="218"/>
        <end position="281"/>
    </location>
</feature>
<dbReference type="GO" id="GO:0016020">
    <property type="term" value="C:membrane"/>
    <property type="evidence" value="ECO:0007669"/>
    <property type="project" value="InterPro"/>
</dbReference>
<keyword evidence="11" id="KW-0472">Membrane</keyword>
<dbReference type="SUPFAM" id="SSF55874">
    <property type="entry name" value="ATPase domain of HSP90 chaperone/DNA topoisomerase II/histidine kinase"/>
    <property type="match status" value="1"/>
</dbReference>
<sequence>MNERLREWNENLGLLVRRHGMWWWRRRARIADWFYALFTLPFSGLMMLAGTTSGIGLFSKPFAALMVAPIGAPEPGPAAAWTAVATLFALFVIPGTLASATMLWRRTSPRWLLIAGAILMIGYGDPIPLMVGLYSYPAFFSDRKVLTGWFALGVLSTALVYNASVTGFVMAVIVFLLVPVFAGLWIGTRRELIERLEERAERLEREQHMMAEQAISSERTRIAREMHDVVAHRVSLMVLHAGGLEVSATDDRTVEAAGLIRTTGREALAELRGILGVLRDEGGETAPTAPQPVLDDLERLLGEWRGAGMEVRREESGDPRPLPVQVQRTAYRVVQEALTNAAKHATGAVVDVHLYYAADRLELEVSNGPAPGVVNPPPRSGYGLTGLSERVALAGGEVSAGPCSDGGWRLRAILPLGETDENDAPVPNTEVEEEGSEGDPHTPGR</sequence>
<feature type="coiled-coil region" evidence="9">
    <location>
        <begin position="186"/>
        <end position="213"/>
    </location>
</feature>
<comment type="caution">
    <text evidence="14">The sequence shown here is derived from an EMBL/GenBank/DDBJ whole genome shotgun (WGS) entry which is preliminary data.</text>
</comment>
<proteinExistence type="predicted"/>
<feature type="transmembrane region" description="Helical" evidence="11">
    <location>
        <begin position="78"/>
        <end position="104"/>
    </location>
</feature>
<evidence type="ECO:0000313" key="14">
    <source>
        <dbReference type="EMBL" id="MYR30896.1"/>
    </source>
</evidence>
<keyword evidence="7" id="KW-0067">ATP-binding</keyword>
<protein>
    <recommendedName>
        <fullName evidence="2">histidine kinase</fullName>
        <ecNumber evidence="2">2.7.13.3</ecNumber>
    </recommendedName>
</protein>
<feature type="domain" description="Histidine kinase/HSP90-like ATPase" evidence="12">
    <location>
        <begin position="327"/>
        <end position="416"/>
    </location>
</feature>
<dbReference type="InterPro" id="IPR036890">
    <property type="entry name" value="HATPase_C_sf"/>
</dbReference>
<dbReference type="EC" id="2.7.13.3" evidence="2"/>
<feature type="transmembrane region" description="Helical" evidence="11">
    <location>
        <begin position="33"/>
        <end position="58"/>
    </location>
</feature>
<evidence type="ECO:0000256" key="3">
    <source>
        <dbReference type="ARBA" id="ARBA00022553"/>
    </source>
</evidence>
<comment type="catalytic activity">
    <reaction evidence="1">
        <text>ATP + protein L-histidine = ADP + protein N-phospho-L-histidine.</text>
        <dbReference type="EC" id="2.7.13.3"/>
    </reaction>
</comment>